<dbReference type="RefSeq" id="WP_045928183.1">
    <property type="nucleotide sequence ID" value="NZ_JBHSZS010000025.1"/>
</dbReference>
<gene>
    <name evidence="1" type="ORF">JF76_11040</name>
</gene>
<dbReference type="EMBL" id="JXBY01000019">
    <property type="protein sequence ID" value="KJY55462.1"/>
    <property type="molecule type" value="Genomic_DNA"/>
</dbReference>
<dbReference type="PATRIC" id="fig|1218493.3.peg.1158"/>
<comment type="caution">
    <text evidence="1">The sequence shown here is derived from an EMBL/GenBank/DDBJ whole genome shotgun (WGS) entry which is preliminary data.</text>
</comment>
<protein>
    <submittedName>
        <fullName evidence="1">Uncharacterized protein</fullName>
    </submittedName>
</protein>
<dbReference type="AlphaFoldDB" id="A0A0F4L9G6"/>
<proteinExistence type="predicted"/>
<evidence type="ECO:0000313" key="2">
    <source>
        <dbReference type="Proteomes" id="UP000033533"/>
    </source>
</evidence>
<dbReference type="HOGENOM" id="CLU_1400919_0_0_9"/>
<sequence length="194" mass="22588">MIVDKGPACLTSFVIKDDRNGQPINYLDFNGKSHKDIVIETTVWVDKSFKLAATTHHFTRFYLTLYSTDIYSDIPLDMAYQIPRFSNNSNDIPYPGVYIQYHIELDPKELDKTNFFKLKFKVKVDAKSSIPVHDRINPHKLINPEIKSYYIRLSHAHFNSEEQSESQFYTFNDLLDENKIFDTVIPIKVNSNGD</sequence>
<dbReference type="Proteomes" id="UP000033533">
    <property type="component" value="Unassembled WGS sequence"/>
</dbReference>
<evidence type="ECO:0000313" key="1">
    <source>
        <dbReference type="EMBL" id="KJY55462.1"/>
    </source>
</evidence>
<reference evidence="1 2" key="1">
    <citation type="submission" date="2014-12" db="EMBL/GenBank/DDBJ databases">
        <title>Comparative genomics of the lactic acid bacteria isolated from the honey bee gut.</title>
        <authorList>
            <person name="Ellegaard K.M."/>
            <person name="Tamarit D."/>
            <person name="Javelind E."/>
            <person name="Olofsson T."/>
            <person name="Andersson S.G."/>
            <person name="Vasquez A."/>
        </authorList>
    </citation>
    <scope>NUCLEOTIDE SEQUENCE [LARGE SCALE GENOMIC DNA]</scope>
    <source>
        <strain evidence="1 2">Biut2</strain>
    </source>
</reference>
<accession>A0A0F4L9G6</accession>
<name>A0A0F4L9G6_9LACO</name>
<dbReference type="STRING" id="1218493.JF76_11040"/>
<organism evidence="1 2">
    <name type="scientific">Lactobacillus kullabergensis</name>
    <dbReference type="NCBI Taxonomy" id="1218493"/>
    <lineage>
        <taxon>Bacteria</taxon>
        <taxon>Bacillati</taxon>
        <taxon>Bacillota</taxon>
        <taxon>Bacilli</taxon>
        <taxon>Lactobacillales</taxon>
        <taxon>Lactobacillaceae</taxon>
        <taxon>Lactobacillus</taxon>
    </lineage>
</organism>